<feature type="transmembrane region" description="Helical" evidence="6">
    <location>
        <begin position="120"/>
        <end position="139"/>
    </location>
</feature>
<protein>
    <recommendedName>
        <fullName evidence="7">MotA/TolQ/ExbB proton channel domain-containing protein</fullName>
    </recommendedName>
</protein>
<keyword evidence="4 6" id="KW-1133">Transmembrane helix</keyword>
<reference evidence="8" key="1">
    <citation type="submission" date="2018-05" db="EMBL/GenBank/DDBJ databases">
        <authorList>
            <person name="Lanie J.A."/>
            <person name="Ng W.-L."/>
            <person name="Kazmierczak K.M."/>
            <person name="Andrzejewski T.M."/>
            <person name="Davidsen T.M."/>
            <person name="Wayne K.J."/>
            <person name="Tettelin H."/>
            <person name="Glass J.I."/>
            <person name="Rusch D."/>
            <person name="Podicherti R."/>
            <person name="Tsui H.-C.T."/>
            <person name="Winkler M.E."/>
        </authorList>
    </citation>
    <scope>NUCLEOTIDE SEQUENCE</scope>
</reference>
<evidence type="ECO:0000256" key="1">
    <source>
        <dbReference type="ARBA" id="ARBA00004651"/>
    </source>
</evidence>
<accession>A0A383AKK7</accession>
<feature type="transmembrane region" description="Helical" evidence="6">
    <location>
        <begin position="38"/>
        <end position="54"/>
    </location>
</feature>
<evidence type="ECO:0000256" key="2">
    <source>
        <dbReference type="ARBA" id="ARBA00022475"/>
    </source>
</evidence>
<dbReference type="InterPro" id="IPR002898">
    <property type="entry name" value="MotA_ExbB_proton_chnl"/>
</dbReference>
<evidence type="ECO:0000256" key="4">
    <source>
        <dbReference type="ARBA" id="ARBA00022989"/>
    </source>
</evidence>
<keyword evidence="2" id="KW-1003">Cell membrane</keyword>
<evidence type="ECO:0000256" key="3">
    <source>
        <dbReference type="ARBA" id="ARBA00022692"/>
    </source>
</evidence>
<evidence type="ECO:0000256" key="6">
    <source>
        <dbReference type="SAM" id="Phobius"/>
    </source>
</evidence>
<dbReference type="Pfam" id="PF01618">
    <property type="entry name" value="MotA_ExbB"/>
    <property type="match status" value="1"/>
</dbReference>
<keyword evidence="3 6" id="KW-0812">Transmembrane</keyword>
<dbReference type="GO" id="GO:0005886">
    <property type="term" value="C:plasma membrane"/>
    <property type="evidence" value="ECO:0007669"/>
    <property type="project" value="UniProtKB-SubCell"/>
</dbReference>
<name>A0A383AKK7_9ZZZZ</name>
<dbReference type="AlphaFoldDB" id="A0A383AKK7"/>
<dbReference type="EMBL" id="UINC01192478">
    <property type="protein sequence ID" value="SVE07638.1"/>
    <property type="molecule type" value="Genomic_DNA"/>
</dbReference>
<proteinExistence type="predicted"/>
<comment type="subcellular location">
    <subcellularLocation>
        <location evidence="1">Cell membrane</location>
        <topology evidence="1">Multi-pass membrane protein</topology>
    </subcellularLocation>
</comment>
<gene>
    <name evidence="8" type="ORF">METZ01_LOCUS460492</name>
</gene>
<organism evidence="8">
    <name type="scientific">marine metagenome</name>
    <dbReference type="NCBI Taxonomy" id="408172"/>
    <lineage>
        <taxon>unclassified sequences</taxon>
        <taxon>metagenomes</taxon>
        <taxon>ecological metagenomes</taxon>
    </lineage>
</organism>
<evidence type="ECO:0000259" key="7">
    <source>
        <dbReference type="Pfam" id="PF01618"/>
    </source>
</evidence>
<feature type="domain" description="MotA/TolQ/ExbB proton channel" evidence="7">
    <location>
        <begin position="77"/>
        <end position="144"/>
    </location>
</feature>
<keyword evidence="5 6" id="KW-0472">Membrane</keyword>
<sequence>MKSLLKWWLIFCLSLLGIGISGYFDLHSTLYIADTTKLSFFILGLCFITSVWLGKKTYKVGVMEDYDQSTEVGWFISESCLALGMIGTVIGFLLMLGTAFSDLDVTNSAALQTALADMAVGMSTALYTTLIGLVCSLIIKVQLMNLEVALGE</sequence>
<feature type="transmembrane region" description="Helical" evidence="6">
    <location>
        <begin position="75"/>
        <end position="100"/>
    </location>
</feature>
<evidence type="ECO:0000256" key="5">
    <source>
        <dbReference type="ARBA" id="ARBA00023136"/>
    </source>
</evidence>
<feature type="transmembrane region" description="Helical" evidence="6">
    <location>
        <begin position="7"/>
        <end position="26"/>
    </location>
</feature>
<evidence type="ECO:0000313" key="8">
    <source>
        <dbReference type="EMBL" id="SVE07638.1"/>
    </source>
</evidence>